<dbReference type="AlphaFoldDB" id="A0A419T8L0"/>
<evidence type="ECO:0000256" key="4">
    <source>
        <dbReference type="ARBA" id="ARBA00022989"/>
    </source>
</evidence>
<evidence type="ECO:0000259" key="11">
    <source>
        <dbReference type="PROSITE" id="PS50885"/>
    </source>
</evidence>
<accession>A0A419T8L0</accession>
<feature type="transmembrane region" description="Helical" evidence="9">
    <location>
        <begin position="290"/>
        <end position="313"/>
    </location>
</feature>
<organism evidence="12 13">
    <name type="scientific">Thermohalobacter berrensis</name>
    <dbReference type="NCBI Taxonomy" id="99594"/>
    <lineage>
        <taxon>Bacteria</taxon>
        <taxon>Bacillati</taxon>
        <taxon>Bacillota</taxon>
        <taxon>Tissierellia</taxon>
        <taxon>Tissierellales</taxon>
        <taxon>Thermohalobacteraceae</taxon>
        <taxon>Thermohalobacter</taxon>
    </lineage>
</organism>
<dbReference type="PROSITE" id="PS50111">
    <property type="entry name" value="CHEMOTAXIS_TRANSDUC_2"/>
    <property type="match status" value="1"/>
</dbReference>
<evidence type="ECO:0000256" key="3">
    <source>
        <dbReference type="ARBA" id="ARBA00022692"/>
    </source>
</evidence>
<evidence type="ECO:0000313" key="12">
    <source>
        <dbReference type="EMBL" id="RKD33795.1"/>
    </source>
</evidence>
<dbReference type="Gene3D" id="1.10.287.950">
    <property type="entry name" value="Methyl-accepting chemotaxis protein"/>
    <property type="match status" value="1"/>
</dbReference>
<evidence type="ECO:0008006" key="14">
    <source>
        <dbReference type="Google" id="ProtNLM"/>
    </source>
</evidence>
<dbReference type="InterPro" id="IPR029151">
    <property type="entry name" value="Sensor-like_sf"/>
</dbReference>
<dbReference type="PROSITE" id="PS50885">
    <property type="entry name" value="HAMP"/>
    <property type="match status" value="1"/>
</dbReference>
<protein>
    <recommendedName>
        <fullName evidence="14">Chemotaxis protein</fullName>
    </recommendedName>
</protein>
<feature type="domain" description="HAMP" evidence="11">
    <location>
        <begin position="314"/>
        <end position="366"/>
    </location>
</feature>
<evidence type="ECO:0000256" key="8">
    <source>
        <dbReference type="PROSITE-ProRule" id="PRU00284"/>
    </source>
</evidence>
<dbReference type="InterPro" id="IPR003660">
    <property type="entry name" value="HAMP_dom"/>
</dbReference>
<evidence type="ECO:0000259" key="10">
    <source>
        <dbReference type="PROSITE" id="PS50111"/>
    </source>
</evidence>
<dbReference type="InterPro" id="IPR033463">
    <property type="entry name" value="sCache_3"/>
</dbReference>
<evidence type="ECO:0000256" key="7">
    <source>
        <dbReference type="ARBA" id="ARBA00029447"/>
    </source>
</evidence>
<dbReference type="SMART" id="SM00304">
    <property type="entry name" value="HAMP"/>
    <property type="match status" value="1"/>
</dbReference>
<dbReference type="SMART" id="SM00283">
    <property type="entry name" value="MA"/>
    <property type="match status" value="1"/>
</dbReference>
<keyword evidence="4 9" id="KW-1133">Transmembrane helix</keyword>
<comment type="subcellular location">
    <subcellularLocation>
        <location evidence="1">Cell membrane</location>
        <topology evidence="1">Multi-pass membrane protein</topology>
    </subcellularLocation>
</comment>
<reference evidence="12 13" key="1">
    <citation type="submission" date="2016-08" db="EMBL/GenBank/DDBJ databases">
        <title>Novel Firmicutes and Novel Genomes.</title>
        <authorList>
            <person name="Poppleton D.I."/>
            <person name="Gribaldo S."/>
        </authorList>
    </citation>
    <scope>NUCLEOTIDE SEQUENCE [LARGE SCALE GENOMIC DNA]</scope>
    <source>
        <strain evidence="12 13">CTT3</strain>
    </source>
</reference>
<keyword evidence="13" id="KW-1185">Reference proteome</keyword>
<evidence type="ECO:0000256" key="5">
    <source>
        <dbReference type="ARBA" id="ARBA00023136"/>
    </source>
</evidence>
<keyword evidence="2" id="KW-1003">Cell membrane</keyword>
<dbReference type="RefSeq" id="WP_120167567.1">
    <property type="nucleotide sequence ID" value="NZ_MCIB01000004.1"/>
</dbReference>
<evidence type="ECO:0000256" key="6">
    <source>
        <dbReference type="ARBA" id="ARBA00023224"/>
    </source>
</evidence>
<dbReference type="GO" id="GO:0005886">
    <property type="term" value="C:plasma membrane"/>
    <property type="evidence" value="ECO:0007669"/>
    <property type="project" value="UniProtKB-SubCell"/>
</dbReference>
<evidence type="ECO:0000256" key="1">
    <source>
        <dbReference type="ARBA" id="ARBA00004651"/>
    </source>
</evidence>
<evidence type="ECO:0000313" key="13">
    <source>
        <dbReference type="Proteomes" id="UP000284177"/>
    </source>
</evidence>
<keyword evidence="3 9" id="KW-0812">Transmembrane</keyword>
<name>A0A419T8L0_9FIRM</name>
<dbReference type="EMBL" id="MCIB01000004">
    <property type="protein sequence ID" value="RKD33795.1"/>
    <property type="molecule type" value="Genomic_DNA"/>
</dbReference>
<keyword evidence="5 9" id="KW-0472">Membrane</keyword>
<keyword evidence="6 8" id="KW-0807">Transducer</keyword>
<dbReference type="SUPFAM" id="SSF58104">
    <property type="entry name" value="Methyl-accepting chemotaxis protein (MCP) signaling domain"/>
    <property type="match status" value="1"/>
</dbReference>
<dbReference type="Pfam" id="PF00015">
    <property type="entry name" value="MCPsignal"/>
    <property type="match status" value="1"/>
</dbReference>
<evidence type="ECO:0000256" key="9">
    <source>
        <dbReference type="SAM" id="Phobius"/>
    </source>
</evidence>
<feature type="domain" description="Methyl-accepting transducer" evidence="10">
    <location>
        <begin position="385"/>
        <end position="636"/>
    </location>
</feature>
<dbReference type="Proteomes" id="UP000284177">
    <property type="component" value="Unassembled WGS sequence"/>
</dbReference>
<dbReference type="PANTHER" id="PTHR32089:SF112">
    <property type="entry name" value="LYSOZYME-LIKE PROTEIN-RELATED"/>
    <property type="match status" value="1"/>
</dbReference>
<dbReference type="GO" id="GO:0007165">
    <property type="term" value="P:signal transduction"/>
    <property type="evidence" value="ECO:0007669"/>
    <property type="project" value="UniProtKB-KW"/>
</dbReference>
<comment type="caution">
    <text evidence="12">The sequence shown here is derived from an EMBL/GenBank/DDBJ whole genome shotgun (WGS) entry which is preliminary data.</text>
</comment>
<dbReference type="OrthoDB" id="369336at2"/>
<sequence>MLKTKHISIRFKIISISLLLLLLSFSLLTGISIYTAKEKITSQMKDDGLHLVDNIVHEIQVSNSASSTLNLLLEDKIKTIGNFVSENENLSNEYLSNIAKKYNLAEINVADSNRKIIYSNLEGNIGYVYPEDHAAYPLFSGQKKEVIEEIRKSQVDGKYYKYGAISLKNGGIVQVGISADFIKNIGNGFDKQALLEKLAQNENIVYALIIDKNLKAVAHSNRDRIGIELSDVGSKTAAVDGKTYTGTYFYEVENTEVYDVLKPLYIDGKHVGAVNVGISMKNLNSAIKEIIVNGIIIASISFAVISLCLIFLIRNILKPLDNLRKATDQIAQGDLTKEAEVKNNDEIGMVSRAFNKMNINLRKLIKGIRNKSDDLGSFSQQLSATVEEVSAQIENVNATTQQMASGMEESSASTEEIRASVEQVTEATKHLAERAEEGNILAKDIKKKAHDMKENAEKSKSMAETIYLERRQGVKQAIEKGEVVKDIEEMANIISDMAEQTNLLALNAAIEAARAGDQGKGFAVVAEEVRKLAEESTNAAANIQSVIKDVQNAFNDLSDNAQEILQFIDRKVSGDYENLVKTSNQYMEDSEKINSIVEDLASSTQQTLASMEQVNTAIESVASSIEQSSAGSQEIASSVTEVAEAIEEVASVAQQQAEYAQQLSEMVKRFKV</sequence>
<dbReference type="Pfam" id="PF00672">
    <property type="entry name" value="HAMP"/>
    <property type="match status" value="1"/>
</dbReference>
<dbReference type="Gene3D" id="3.30.450.20">
    <property type="entry name" value="PAS domain"/>
    <property type="match status" value="1"/>
</dbReference>
<gene>
    <name evidence="12" type="ORF">BET03_08715</name>
</gene>
<dbReference type="PANTHER" id="PTHR32089">
    <property type="entry name" value="METHYL-ACCEPTING CHEMOTAXIS PROTEIN MCPB"/>
    <property type="match status" value="1"/>
</dbReference>
<proteinExistence type="inferred from homology"/>
<dbReference type="InterPro" id="IPR004089">
    <property type="entry name" value="MCPsignal_dom"/>
</dbReference>
<dbReference type="CDD" id="cd06225">
    <property type="entry name" value="HAMP"/>
    <property type="match status" value="1"/>
</dbReference>
<comment type="similarity">
    <text evidence="7">Belongs to the methyl-accepting chemotaxis (MCP) protein family.</text>
</comment>
<dbReference type="Pfam" id="PF17203">
    <property type="entry name" value="sCache_3_2"/>
    <property type="match status" value="1"/>
</dbReference>
<evidence type="ECO:0000256" key="2">
    <source>
        <dbReference type="ARBA" id="ARBA00022475"/>
    </source>
</evidence>
<dbReference type="SUPFAM" id="SSF103190">
    <property type="entry name" value="Sensory domain-like"/>
    <property type="match status" value="1"/>
</dbReference>